<evidence type="ECO:0000256" key="5">
    <source>
        <dbReference type="ARBA" id="ARBA00022989"/>
    </source>
</evidence>
<dbReference type="RefSeq" id="WP_311671476.1">
    <property type="nucleotide sequence ID" value="NZ_JAVREQ010000001.1"/>
</dbReference>
<evidence type="ECO:0000313" key="10">
    <source>
        <dbReference type="EMBL" id="MDT0377506.1"/>
    </source>
</evidence>
<keyword evidence="6 8" id="KW-0472">Membrane</keyword>
<feature type="chain" id="PRO_5047022365" evidence="9">
    <location>
        <begin position="29"/>
        <end position="453"/>
    </location>
</feature>
<evidence type="ECO:0000256" key="8">
    <source>
        <dbReference type="SAM" id="Phobius"/>
    </source>
</evidence>
<keyword evidence="11" id="KW-1185">Reference proteome</keyword>
<comment type="caution">
    <text evidence="10">The sequence shown here is derived from an EMBL/GenBank/DDBJ whole genome shotgun (WGS) entry which is preliminary data.</text>
</comment>
<feature type="transmembrane region" description="Helical" evidence="8">
    <location>
        <begin position="85"/>
        <end position="105"/>
    </location>
</feature>
<evidence type="ECO:0000256" key="4">
    <source>
        <dbReference type="ARBA" id="ARBA00022692"/>
    </source>
</evidence>
<evidence type="ECO:0000256" key="3">
    <source>
        <dbReference type="ARBA" id="ARBA00022679"/>
    </source>
</evidence>
<dbReference type="Proteomes" id="UP001183414">
    <property type="component" value="Unassembled WGS sequence"/>
</dbReference>
<feature type="transmembrane region" description="Helical" evidence="8">
    <location>
        <begin position="290"/>
        <end position="313"/>
    </location>
</feature>
<dbReference type="InterPro" id="IPR018584">
    <property type="entry name" value="GT87"/>
</dbReference>
<keyword evidence="2" id="KW-1003">Cell membrane</keyword>
<protein>
    <submittedName>
        <fullName evidence="10">Glycosyltransferase 87 family protein</fullName>
    </submittedName>
</protein>
<evidence type="ECO:0000256" key="7">
    <source>
        <dbReference type="ARBA" id="ARBA00024033"/>
    </source>
</evidence>
<feature type="transmembrane region" description="Helical" evidence="8">
    <location>
        <begin position="320"/>
        <end position="337"/>
    </location>
</feature>
<keyword evidence="9" id="KW-0732">Signal</keyword>
<evidence type="ECO:0000313" key="11">
    <source>
        <dbReference type="Proteomes" id="UP001183414"/>
    </source>
</evidence>
<evidence type="ECO:0000256" key="2">
    <source>
        <dbReference type="ARBA" id="ARBA00022475"/>
    </source>
</evidence>
<dbReference type="EMBL" id="JAVREQ010000001">
    <property type="protein sequence ID" value="MDT0377506.1"/>
    <property type="molecule type" value="Genomic_DNA"/>
</dbReference>
<gene>
    <name evidence="10" type="ORF">RM572_01790</name>
</gene>
<keyword evidence="5 8" id="KW-1133">Transmembrane helix</keyword>
<keyword evidence="3" id="KW-0808">Transferase</keyword>
<comment type="similarity">
    <text evidence="7">Belongs to the glycosyltransferase 87 family.</text>
</comment>
<reference evidence="11" key="1">
    <citation type="submission" date="2023-07" db="EMBL/GenBank/DDBJ databases">
        <title>30 novel species of actinomycetes from the DSMZ collection.</title>
        <authorList>
            <person name="Nouioui I."/>
        </authorList>
    </citation>
    <scope>NUCLEOTIDE SEQUENCE [LARGE SCALE GENOMIC DNA]</scope>
    <source>
        <strain evidence="11">DSM 42041</strain>
    </source>
</reference>
<sequence>MYPLRRPLLASGLLCLASFALFWTAQRAADVSLIDVMVYRAQGEAVLRGEDLYALRTTHAELPATYPPFAALLFVPLALLEAGTLRTVATAANLVLLVLVVHLSLRLTGRPLSAPTTAAALAVSALAVWCEPVWTTLRYGQVNLLLAALVLWDLSRRSGHRWAGIGIGVAAGVKLTPALFVVLLALAGVVEAWRRQGGTGLSGPVRGGGPAAVRTALAGAWNAHLRQATVATGTFLGTAGLAATVLPGDSLRFWTEILFRADRVGNAEDTANQSLHGMLARALHTGDPGAAATALSVAVAVAGLAVAVAALLAGSLLPRSRAWAGTACALTALLVSPVSWSHHWVWCVPVAVLLGAEALHRRDDRWWWGTAACAAVFCTYALWWVPHSPDRAERLELRQGAGEMLLSAVYPLTGAAFLALAAAVAVRAAGRAGPYPGARVVRARSELQAVAKE</sequence>
<feature type="transmembrane region" description="Helical" evidence="8">
    <location>
        <begin position="162"/>
        <end position="187"/>
    </location>
</feature>
<comment type="subcellular location">
    <subcellularLocation>
        <location evidence="1">Cell membrane</location>
        <topology evidence="1">Multi-pass membrane protein</topology>
    </subcellularLocation>
</comment>
<accession>A0ABU2NKI6</accession>
<evidence type="ECO:0000256" key="6">
    <source>
        <dbReference type="ARBA" id="ARBA00023136"/>
    </source>
</evidence>
<feature type="signal peptide" evidence="9">
    <location>
        <begin position="1"/>
        <end position="28"/>
    </location>
</feature>
<feature type="transmembrane region" description="Helical" evidence="8">
    <location>
        <begin position="405"/>
        <end position="426"/>
    </location>
</feature>
<proteinExistence type="inferred from homology"/>
<dbReference type="Pfam" id="PF09594">
    <property type="entry name" value="GT87"/>
    <property type="match status" value="1"/>
</dbReference>
<feature type="transmembrane region" description="Helical" evidence="8">
    <location>
        <begin position="112"/>
        <end position="130"/>
    </location>
</feature>
<organism evidence="10 11">
    <name type="scientific">Streptomyces hazeniae</name>
    <dbReference type="NCBI Taxonomy" id="3075538"/>
    <lineage>
        <taxon>Bacteria</taxon>
        <taxon>Bacillati</taxon>
        <taxon>Actinomycetota</taxon>
        <taxon>Actinomycetes</taxon>
        <taxon>Kitasatosporales</taxon>
        <taxon>Streptomycetaceae</taxon>
        <taxon>Streptomyces</taxon>
    </lineage>
</organism>
<evidence type="ECO:0000256" key="1">
    <source>
        <dbReference type="ARBA" id="ARBA00004651"/>
    </source>
</evidence>
<evidence type="ECO:0000256" key="9">
    <source>
        <dbReference type="SAM" id="SignalP"/>
    </source>
</evidence>
<name>A0ABU2NKI6_9ACTN</name>
<keyword evidence="4 8" id="KW-0812">Transmembrane</keyword>
<feature type="transmembrane region" description="Helical" evidence="8">
    <location>
        <begin position="366"/>
        <end position="385"/>
    </location>
</feature>